<keyword evidence="2" id="KW-0378">Hydrolase</keyword>
<dbReference type="PANTHER" id="PTHR31223">
    <property type="entry name" value="LOG FAMILY PROTEIN YJL055W"/>
    <property type="match status" value="1"/>
</dbReference>
<gene>
    <name evidence="3" type="primary">yvdD</name>
    <name evidence="3" type="ORF">PBLR_14150</name>
</gene>
<dbReference type="Proteomes" id="UP000304148">
    <property type="component" value="Chromosome"/>
</dbReference>
<dbReference type="RefSeq" id="WP_138187594.1">
    <property type="nucleotide sequence ID" value="NZ_LS992241.1"/>
</dbReference>
<accession>A0A383RFE4</accession>
<comment type="similarity">
    <text evidence="1 2">Belongs to the LOG family.</text>
</comment>
<name>A0A383RFE4_PAEAL</name>
<dbReference type="EMBL" id="LS992241">
    <property type="protein sequence ID" value="SYX85728.1"/>
    <property type="molecule type" value="Genomic_DNA"/>
</dbReference>
<sequence length="197" mass="21787">MKRLCVYSGSNLGTHPNFAISAQALGRVLAEKNIELVYGGSKVGLMGEVANEVLRLGGKVTGVMPRGLFRGEVVHTNLTELIEVKDMHERKKTMIDMSDGFISLPGGFGTFEELFEVISWAQIGIHQKPIGVLNVEGYFTPMLEMVRHSIQAGFVKQEHELLILSSADPAELVEKLLQYTPPVFGNKWSQLDTETDK</sequence>
<evidence type="ECO:0000313" key="4">
    <source>
        <dbReference type="Proteomes" id="UP000304148"/>
    </source>
</evidence>
<dbReference type="GO" id="GO:0009691">
    <property type="term" value="P:cytokinin biosynthetic process"/>
    <property type="evidence" value="ECO:0007669"/>
    <property type="project" value="UniProtKB-UniRule"/>
</dbReference>
<keyword evidence="2" id="KW-0203">Cytokinin biosynthesis</keyword>
<evidence type="ECO:0000256" key="1">
    <source>
        <dbReference type="ARBA" id="ARBA00006763"/>
    </source>
</evidence>
<dbReference type="GO" id="GO:0016799">
    <property type="term" value="F:hydrolase activity, hydrolyzing N-glycosyl compounds"/>
    <property type="evidence" value="ECO:0007669"/>
    <property type="project" value="TreeGrafter"/>
</dbReference>
<dbReference type="EC" id="3.2.2.n1" evidence="2"/>
<dbReference type="PANTHER" id="PTHR31223:SF70">
    <property type="entry name" value="LOG FAMILY PROTEIN YJL055W"/>
    <property type="match status" value="1"/>
</dbReference>
<evidence type="ECO:0000313" key="3">
    <source>
        <dbReference type="EMBL" id="SYX85728.1"/>
    </source>
</evidence>
<dbReference type="NCBIfam" id="TIGR00730">
    <property type="entry name" value="Rossman fold protein, TIGR00730 family"/>
    <property type="match status" value="1"/>
</dbReference>
<organism evidence="3 4">
    <name type="scientific">Paenibacillus alvei</name>
    <name type="common">Bacillus alvei</name>
    <dbReference type="NCBI Taxonomy" id="44250"/>
    <lineage>
        <taxon>Bacteria</taxon>
        <taxon>Bacillati</taxon>
        <taxon>Bacillota</taxon>
        <taxon>Bacilli</taxon>
        <taxon>Bacillales</taxon>
        <taxon>Paenibacillaceae</taxon>
        <taxon>Paenibacillus</taxon>
    </lineage>
</organism>
<protein>
    <recommendedName>
        <fullName evidence="2">Cytokinin riboside 5'-monophosphate phosphoribohydrolase</fullName>
        <ecNumber evidence="2">3.2.2.n1</ecNumber>
    </recommendedName>
</protein>
<evidence type="ECO:0000256" key="2">
    <source>
        <dbReference type="RuleBase" id="RU363015"/>
    </source>
</evidence>
<dbReference type="SUPFAM" id="SSF102405">
    <property type="entry name" value="MCP/YpsA-like"/>
    <property type="match status" value="1"/>
</dbReference>
<dbReference type="Pfam" id="PF03641">
    <property type="entry name" value="Lysine_decarbox"/>
    <property type="match status" value="1"/>
</dbReference>
<dbReference type="Gene3D" id="3.40.50.450">
    <property type="match status" value="1"/>
</dbReference>
<reference evidence="4" key="1">
    <citation type="submission" date="2018-08" db="EMBL/GenBank/DDBJ databases">
        <authorList>
            <person name="Chevrot R."/>
        </authorList>
    </citation>
    <scope>NUCLEOTIDE SEQUENCE [LARGE SCALE GENOMIC DNA]</scope>
</reference>
<dbReference type="InterPro" id="IPR031100">
    <property type="entry name" value="LOG_fam"/>
</dbReference>
<dbReference type="FunFam" id="3.40.50.450:FF:000012">
    <property type="entry name" value="LOG family protein YvdD"/>
    <property type="match status" value="1"/>
</dbReference>
<dbReference type="InterPro" id="IPR005269">
    <property type="entry name" value="LOG"/>
</dbReference>
<dbReference type="GO" id="GO:0005829">
    <property type="term" value="C:cytosol"/>
    <property type="evidence" value="ECO:0007669"/>
    <property type="project" value="TreeGrafter"/>
</dbReference>
<dbReference type="AlphaFoldDB" id="A0A383RFE4"/>
<proteinExistence type="inferred from homology"/>